<evidence type="ECO:0000313" key="2">
    <source>
        <dbReference type="EMBL" id="MFC3986672.1"/>
    </source>
</evidence>
<reference evidence="3" key="1">
    <citation type="journal article" date="2019" name="Int. J. Syst. Evol. Microbiol.">
        <title>The Global Catalogue of Microorganisms (GCM) 10K type strain sequencing project: providing services to taxonomists for standard genome sequencing and annotation.</title>
        <authorList>
            <consortium name="The Broad Institute Genomics Platform"/>
            <consortium name="The Broad Institute Genome Sequencing Center for Infectious Disease"/>
            <person name="Wu L."/>
            <person name="Ma J."/>
        </authorList>
    </citation>
    <scope>NUCLEOTIDE SEQUENCE [LARGE SCALE GENOMIC DNA]</scope>
    <source>
        <strain evidence="3">TBRC 7912</strain>
    </source>
</reference>
<comment type="caution">
    <text evidence="2">The sequence shown here is derived from an EMBL/GenBank/DDBJ whole genome shotgun (WGS) entry which is preliminary data.</text>
</comment>
<dbReference type="RefSeq" id="WP_386197038.1">
    <property type="nucleotide sequence ID" value="NZ_JBHSBC010000065.1"/>
</dbReference>
<accession>A0ABV8FDA6</accession>
<feature type="region of interest" description="Disordered" evidence="1">
    <location>
        <begin position="100"/>
        <end position="160"/>
    </location>
</feature>
<evidence type="ECO:0000313" key="3">
    <source>
        <dbReference type="Proteomes" id="UP001595698"/>
    </source>
</evidence>
<feature type="region of interest" description="Disordered" evidence="1">
    <location>
        <begin position="1"/>
        <end position="22"/>
    </location>
</feature>
<name>A0ABV8FDA6_9ACTN</name>
<dbReference type="EMBL" id="JBHSBC010000065">
    <property type="protein sequence ID" value="MFC3986672.1"/>
    <property type="molecule type" value="Genomic_DNA"/>
</dbReference>
<evidence type="ECO:0008006" key="4">
    <source>
        <dbReference type="Google" id="ProtNLM"/>
    </source>
</evidence>
<sequence>MAKHYDTTRLAEEDPREERPTEDAEVIIMGASGHGGKQRLVKETVQESGVNVPHLVTEAALARPRDQEHPSTVDRSVLARQLSALLREPDQADDDLDRLADRAEAPPAASAQAQVTLRVPGETDRRRAPGARPGPESVKSSPAPRSAVVRPARTSHRRGR</sequence>
<organism evidence="2 3">
    <name type="scientific">Streptosporangium jomthongense</name>
    <dbReference type="NCBI Taxonomy" id="1193683"/>
    <lineage>
        <taxon>Bacteria</taxon>
        <taxon>Bacillati</taxon>
        <taxon>Actinomycetota</taxon>
        <taxon>Actinomycetes</taxon>
        <taxon>Streptosporangiales</taxon>
        <taxon>Streptosporangiaceae</taxon>
        <taxon>Streptosporangium</taxon>
    </lineage>
</organism>
<feature type="compositionally biased region" description="Low complexity" evidence="1">
    <location>
        <begin position="105"/>
        <end position="114"/>
    </location>
</feature>
<gene>
    <name evidence="2" type="ORF">ACFOYY_41535</name>
</gene>
<dbReference type="Proteomes" id="UP001595698">
    <property type="component" value="Unassembled WGS sequence"/>
</dbReference>
<keyword evidence="3" id="KW-1185">Reference proteome</keyword>
<evidence type="ECO:0000256" key="1">
    <source>
        <dbReference type="SAM" id="MobiDB-lite"/>
    </source>
</evidence>
<protein>
    <recommendedName>
        <fullName evidence="4">Zeta toxin domain-containing protein</fullName>
    </recommendedName>
</protein>
<proteinExistence type="predicted"/>